<reference evidence="3" key="1">
    <citation type="journal article" date="2019" name="Int. J. Syst. Evol. Microbiol.">
        <title>The Global Catalogue of Microorganisms (GCM) 10K type strain sequencing project: providing services to taxonomists for standard genome sequencing and annotation.</title>
        <authorList>
            <consortium name="The Broad Institute Genomics Platform"/>
            <consortium name="The Broad Institute Genome Sequencing Center for Infectious Disease"/>
            <person name="Wu L."/>
            <person name="Ma J."/>
        </authorList>
    </citation>
    <scope>NUCLEOTIDE SEQUENCE [LARGE SCALE GENOMIC DNA]</scope>
    <source>
        <strain evidence="3">JCM 14901</strain>
    </source>
</reference>
<dbReference type="RefSeq" id="WP_344092621.1">
    <property type="nucleotide sequence ID" value="NZ_BAAAOG010000002.1"/>
</dbReference>
<accession>A0ABP5BUD1</accession>
<evidence type="ECO:0000313" key="2">
    <source>
        <dbReference type="EMBL" id="GAA1952739.1"/>
    </source>
</evidence>
<sequence>MSSVRVHNFSVSLDGFAAGEGQQLDAPFGHAGMRLMEWAFGTRTFRAMEIHGEPGGSVGVDEAFASAWNVDVGVEIMGRNKFGPYRGPWNDEEWKGWWGDDPVFHTPVVVLTHHSRPTLQMAGGTTFHFVDAEPSTALEQARELAGGRDVRIGGGADTIRQFLAADLIDRMHIVLVPILLGRGERLWEGFDGLEDSFDIEAVPSPSGVIHLTFTRRS</sequence>
<evidence type="ECO:0000259" key="1">
    <source>
        <dbReference type="Pfam" id="PF01872"/>
    </source>
</evidence>
<protein>
    <submittedName>
        <fullName evidence="2">Dihydrofolate reductase family protein</fullName>
    </submittedName>
</protein>
<dbReference type="EMBL" id="BAAAOG010000002">
    <property type="protein sequence ID" value="GAA1952739.1"/>
    <property type="molecule type" value="Genomic_DNA"/>
</dbReference>
<dbReference type="PANTHER" id="PTHR38011:SF12">
    <property type="entry name" value="BIFUNCTIONAL DEAMINASE-REDUCTASE DOMAIN PROTEIN"/>
    <property type="match status" value="1"/>
</dbReference>
<proteinExistence type="predicted"/>
<dbReference type="InterPro" id="IPR024072">
    <property type="entry name" value="DHFR-like_dom_sf"/>
</dbReference>
<name>A0ABP5BUD1_9MICO</name>
<organism evidence="2 3">
    <name type="scientific">Microbacterium deminutum</name>
    <dbReference type="NCBI Taxonomy" id="344164"/>
    <lineage>
        <taxon>Bacteria</taxon>
        <taxon>Bacillati</taxon>
        <taxon>Actinomycetota</taxon>
        <taxon>Actinomycetes</taxon>
        <taxon>Micrococcales</taxon>
        <taxon>Microbacteriaceae</taxon>
        <taxon>Microbacterium</taxon>
    </lineage>
</organism>
<dbReference type="InterPro" id="IPR050765">
    <property type="entry name" value="Riboflavin_Biosynth_HTPR"/>
</dbReference>
<dbReference type="Pfam" id="PF01872">
    <property type="entry name" value="RibD_C"/>
    <property type="match status" value="1"/>
</dbReference>
<dbReference type="SUPFAM" id="SSF53597">
    <property type="entry name" value="Dihydrofolate reductase-like"/>
    <property type="match status" value="1"/>
</dbReference>
<feature type="domain" description="Bacterial bifunctional deaminase-reductase C-terminal" evidence="1">
    <location>
        <begin position="8"/>
        <end position="189"/>
    </location>
</feature>
<keyword evidence="3" id="KW-1185">Reference proteome</keyword>
<evidence type="ECO:0000313" key="3">
    <source>
        <dbReference type="Proteomes" id="UP001499933"/>
    </source>
</evidence>
<gene>
    <name evidence="2" type="ORF">GCM10009776_13320</name>
</gene>
<dbReference type="Proteomes" id="UP001499933">
    <property type="component" value="Unassembled WGS sequence"/>
</dbReference>
<dbReference type="PANTHER" id="PTHR38011">
    <property type="entry name" value="DIHYDROFOLATE REDUCTASE FAMILY PROTEIN (AFU_ORTHOLOGUE AFUA_8G06820)"/>
    <property type="match status" value="1"/>
</dbReference>
<comment type="caution">
    <text evidence="2">The sequence shown here is derived from an EMBL/GenBank/DDBJ whole genome shotgun (WGS) entry which is preliminary data.</text>
</comment>
<dbReference type="InterPro" id="IPR002734">
    <property type="entry name" value="RibDG_C"/>
</dbReference>
<dbReference type="Gene3D" id="3.40.430.10">
    <property type="entry name" value="Dihydrofolate Reductase, subunit A"/>
    <property type="match status" value="1"/>
</dbReference>